<name>A0ABM1VPH5_APLCA</name>
<dbReference type="InterPro" id="IPR036179">
    <property type="entry name" value="Ig-like_dom_sf"/>
</dbReference>
<dbReference type="PANTHER" id="PTHR23279">
    <property type="entry name" value="DEFECTIVE PROBOSCIS EXTENSION RESPONSE DPR -RELATED"/>
    <property type="match status" value="1"/>
</dbReference>
<evidence type="ECO:0000313" key="5">
    <source>
        <dbReference type="RefSeq" id="XP_035824317.1"/>
    </source>
</evidence>
<accession>A0ABM1VPH5</accession>
<dbReference type="PROSITE" id="PS50835">
    <property type="entry name" value="IG_LIKE"/>
    <property type="match status" value="2"/>
</dbReference>
<dbReference type="RefSeq" id="XP_035824317.1">
    <property type="nucleotide sequence ID" value="XM_035968424.1"/>
</dbReference>
<evidence type="ECO:0000313" key="7">
    <source>
        <dbReference type="RefSeq" id="XP_035824319.1"/>
    </source>
</evidence>
<evidence type="ECO:0000256" key="2">
    <source>
        <dbReference type="SAM" id="SignalP"/>
    </source>
</evidence>
<feature type="domain" description="Ig-like" evidence="3">
    <location>
        <begin position="145"/>
        <end position="248"/>
    </location>
</feature>
<dbReference type="RefSeq" id="XP_035824321.1">
    <property type="nucleotide sequence ID" value="XM_035968428.1"/>
</dbReference>
<dbReference type="RefSeq" id="XP_035824318.1">
    <property type="nucleotide sequence ID" value="XM_035968425.1"/>
</dbReference>
<evidence type="ECO:0000313" key="8">
    <source>
        <dbReference type="RefSeq" id="XP_035824320.1"/>
    </source>
</evidence>
<dbReference type="RefSeq" id="XP_035824323.1">
    <property type="nucleotide sequence ID" value="XM_035968430.1"/>
</dbReference>
<dbReference type="RefSeq" id="XP_035824325.1">
    <property type="nucleotide sequence ID" value="XM_035968432.1"/>
</dbReference>
<organism evidence="4 5">
    <name type="scientific">Aplysia californica</name>
    <name type="common">California sea hare</name>
    <dbReference type="NCBI Taxonomy" id="6500"/>
    <lineage>
        <taxon>Eukaryota</taxon>
        <taxon>Metazoa</taxon>
        <taxon>Spiralia</taxon>
        <taxon>Lophotrochozoa</taxon>
        <taxon>Mollusca</taxon>
        <taxon>Gastropoda</taxon>
        <taxon>Heterobranchia</taxon>
        <taxon>Euthyneura</taxon>
        <taxon>Tectipleura</taxon>
        <taxon>Aplysiida</taxon>
        <taxon>Aplysioidea</taxon>
        <taxon>Aplysiidae</taxon>
        <taxon>Aplysia</taxon>
    </lineage>
</organism>
<feature type="region of interest" description="Disordered" evidence="1">
    <location>
        <begin position="254"/>
        <end position="285"/>
    </location>
</feature>
<dbReference type="InterPro" id="IPR013106">
    <property type="entry name" value="Ig_V-set"/>
</dbReference>
<dbReference type="InterPro" id="IPR013151">
    <property type="entry name" value="Immunoglobulin_dom"/>
</dbReference>
<dbReference type="Proteomes" id="UP000694888">
    <property type="component" value="Unplaced"/>
</dbReference>
<dbReference type="InterPro" id="IPR007110">
    <property type="entry name" value="Ig-like_dom"/>
</dbReference>
<dbReference type="RefSeq" id="XP_035824322.1">
    <property type="nucleotide sequence ID" value="XM_035968429.1"/>
</dbReference>
<gene>
    <name evidence="5 6 7 8 9 10 11 12 13" type="primary">LOC101856787</name>
</gene>
<dbReference type="Gene3D" id="2.60.40.10">
    <property type="entry name" value="Immunoglobulins"/>
    <property type="match status" value="2"/>
</dbReference>
<evidence type="ECO:0000313" key="12">
    <source>
        <dbReference type="RefSeq" id="XP_035824324.1"/>
    </source>
</evidence>
<dbReference type="GeneID" id="101856787"/>
<dbReference type="SMART" id="SM00408">
    <property type="entry name" value="IGc2"/>
    <property type="match status" value="2"/>
</dbReference>
<dbReference type="Pfam" id="PF00047">
    <property type="entry name" value="ig"/>
    <property type="match status" value="1"/>
</dbReference>
<dbReference type="SUPFAM" id="SSF48726">
    <property type="entry name" value="Immunoglobulin"/>
    <property type="match status" value="2"/>
</dbReference>
<feature type="chain" id="PRO_5045023416" evidence="2">
    <location>
        <begin position="24"/>
        <end position="323"/>
    </location>
</feature>
<dbReference type="RefSeq" id="XP_035824320.1">
    <property type="nucleotide sequence ID" value="XM_035968427.1"/>
</dbReference>
<protein>
    <submittedName>
        <fullName evidence="5 6">Leucine-rich repeats and immunoglobulin-like domains protein 1 isoform X1</fullName>
    </submittedName>
</protein>
<keyword evidence="2" id="KW-0732">Signal</keyword>
<evidence type="ECO:0000313" key="4">
    <source>
        <dbReference type="Proteomes" id="UP000694888"/>
    </source>
</evidence>
<dbReference type="Pfam" id="PF07686">
    <property type="entry name" value="V-set"/>
    <property type="match status" value="1"/>
</dbReference>
<evidence type="ECO:0000313" key="10">
    <source>
        <dbReference type="RefSeq" id="XP_035824322.1"/>
    </source>
</evidence>
<dbReference type="SMART" id="SM00409">
    <property type="entry name" value="IG"/>
    <property type="match status" value="2"/>
</dbReference>
<dbReference type="InterPro" id="IPR013783">
    <property type="entry name" value="Ig-like_fold"/>
</dbReference>
<dbReference type="RefSeq" id="XP_035824319.1">
    <property type="nucleotide sequence ID" value="XM_035968426.1"/>
</dbReference>
<dbReference type="RefSeq" id="XP_035824324.1">
    <property type="nucleotide sequence ID" value="XM_035968431.1"/>
</dbReference>
<feature type="compositionally biased region" description="Basic and acidic residues" evidence="1">
    <location>
        <begin position="261"/>
        <end position="279"/>
    </location>
</feature>
<dbReference type="InterPro" id="IPR003599">
    <property type="entry name" value="Ig_sub"/>
</dbReference>
<evidence type="ECO:0000313" key="6">
    <source>
        <dbReference type="RefSeq" id="XP_035824318.1"/>
    </source>
</evidence>
<dbReference type="InterPro" id="IPR003598">
    <property type="entry name" value="Ig_sub2"/>
</dbReference>
<feature type="signal peptide" evidence="2">
    <location>
        <begin position="1"/>
        <end position="23"/>
    </location>
</feature>
<proteinExistence type="predicted"/>
<feature type="domain" description="Ig-like" evidence="3">
    <location>
        <begin position="43"/>
        <end position="142"/>
    </location>
</feature>
<evidence type="ECO:0000313" key="13">
    <source>
        <dbReference type="RefSeq" id="XP_035824325.1"/>
    </source>
</evidence>
<keyword evidence="4" id="KW-1185">Reference proteome</keyword>
<reference evidence="5 6" key="1">
    <citation type="submission" date="2025-05" db="UniProtKB">
        <authorList>
            <consortium name="RefSeq"/>
        </authorList>
    </citation>
    <scope>IDENTIFICATION</scope>
</reference>
<dbReference type="PANTHER" id="PTHR23279:SF36">
    <property type="entry name" value="DEFECTIVE PROBOSCIS EXTENSION RESPONSE 9, ISOFORM A"/>
    <property type="match status" value="1"/>
</dbReference>
<evidence type="ECO:0000313" key="11">
    <source>
        <dbReference type="RefSeq" id="XP_035824323.1"/>
    </source>
</evidence>
<dbReference type="InterPro" id="IPR037448">
    <property type="entry name" value="Zig-8"/>
</dbReference>
<sequence>MRTYPCIAAFSFVVLLLIQDVIASRRREAWESTEQDSTPGVLPSFKEKPTHVTYQQGEEAKLECSVNNLGTKKVIWRRKSDPNPLTISRRTFVDDERISLQHVPLTPHWHLVIKNVRLDDAGQYECQISSKDRDLRRYVQLSVKPGKINHEAQAEINITGKTYVEKDHVIRLVCNATGHKQSPDDLDWFLNGQKLTTDMDKKVTIQKSVSLMEKTIYSVLEVAEANMKDAGIYVCRTSDLQIASARVDVLNGTTNTKNAKRGTEKDSSKDNALNGHKDQLTGSGTGGGAALHQQCTFLHLPVTLTLCVALWTLRHIDLLVYPT</sequence>
<evidence type="ECO:0000313" key="9">
    <source>
        <dbReference type="RefSeq" id="XP_035824321.1"/>
    </source>
</evidence>
<evidence type="ECO:0000259" key="3">
    <source>
        <dbReference type="PROSITE" id="PS50835"/>
    </source>
</evidence>
<evidence type="ECO:0000256" key="1">
    <source>
        <dbReference type="SAM" id="MobiDB-lite"/>
    </source>
</evidence>